<evidence type="ECO:0000313" key="2">
    <source>
        <dbReference type="Proteomes" id="UP000054549"/>
    </source>
</evidence>
<evidence type="ECO:0000313" key="1">
    <source>
        <dbReference type="EMBL" id="KIL62887.1"/>
    </source>
</evidence>
<protein>
    <submittedName>
        <fullName evidence="1">Uncharacterized protein</fullName>
    </submittedName>
</protein>
<gene>
    <name evidence="1" type="ORF">M378DRAFT_739081</name>
</gene>
<organism evidence="1 2">
    <name type="scientific">Amanita muscaria (strain Koide BX008)</name>
    <dbReference type="NCBI Taxonomy" id="946122"/>
    <lineage>
        <taxon>Eukaryota</taxon>
        <taxon>Fungi</taxon>
        <taxon>Dikarya</taxon>
        <taxon>Basidiomycota</taxon>
        <taxon>Agaricomycotina</taxon>
        <taxon>Agaricomycetes</taxon>
        <taxon>Agaricomycetidae</taxon>
        <taxon>Agaricales</taxon>
        <taxon>Pluteineae</taxon>
        <taxon>Amanitaceae</taxon>
        <taxon>Amanita</taxon>
    </lineage>
</organism>
<dbReference type="HOGENOM" id="CLU_2170428_0_0_1"/>
<keyword evidence="2" id="KW-1185">Reference proteome</keyword>
<accession>A0A0C2WMR4</accession>
<dbReference type="AlphaFoldDB" id="A0A0C2WMR4"/>
<reference evidence="1 2" key="1">
    <citation type="submission" date="2014-04" db="EMBL/GenBank/DDBJ databases">
        <title>Evolutionary Origins and Diversification of the Mycorrhizal Mutualists.</title>
        <authorList>
            <consortium name="DOE Joint Genome Institute"/>
            <consortium name="Mycorrhizal Genomics Consortium"/>
            <person name="Kohler A."/>
            <person name="Kuo A."/>
            <person name="Nagy L.G."/>
            <person name="Floudas D."/>
            <person name="Copeland A."/>
            <person name="Barry K.W."/>
            <person name="Cichocki N."/>
            <person name="Veneault-Fourrey C."/>
            <person name="LaButti K."/>
            <person name="Lindquist E.A."/>
            <person name="Lipzen A."/>
            <person name="Lundell T."/>
            <person name="Morin E."/>
            <person name="Murat C."/>
            <person name="Riley R."/>
            <person name="Ohm R."/>
            <person name="Sun H."/>
            <person name="Tunlid A."/>
            <person name="Henrissat B."/>
            <person name="Grigoriev I.V."/>
            <person name="Hibbett D.S."/>
            <person name="Martin F."/>
        </authorList>
    </citation>
    <scope>NUCLEOTIDE SEQUENCE [LARGE SCALE GENOMIC DNA]</scope>
    <source>
        <strain evidence="1 2">Koide BX008</strain>
    </source>
</reference>
<dbReference type="Proteomes" id="UP000054549">
    <property type="component" value="Unassembled WGS sequence"/>
</dbReference>
<name>A0A0C2WMR4_AMAMK</name>
<dbReference type="InParanoid" id="A0A0C2WMR4"/>
<dbReference type="EMBL" id="KN818265">
    <property type="protein sequence ID" value="KIL62887.1"/>
    <property type="molecule type" value="Genomic_DNA"/>
</dbReference>
<sequence>MPGRCFVPLRFSSCGLSTTSPLLSNANCPVFVQAEPDTIGGGAKSSLPSSVWASPTPFRKLWVMKFKVEAVEEYDFFLSFFSPFYVILHSEVVYSFVPFGPQRRRRCAFL</sequence>
<proteinExistence type="predicted"/>